<sequence length="79" mass="8057">VYSDLCFIASGETDGKVCLTLMLGESLVAQGKDAAALIRQAAKHIKGGGGGQKHFATAGGKDASGLLAAVEEIKRNVLE</sequence>
<organism evidence="13 14">
    <name type="scientific">Candidatus Onthomorpha intestinigallinarum</name>
    <dbReference type="NCBI Taxonomy" id="2840880"/>
    <lineage>
        <taxon>Bacteria</taxon>
        <taxon>Pseudomonadati</taxon>
        <taxon>Bacteroidota</taxon>
        <taxon>Bacteroidia</taxon>
        <taxon>Bacteroidales</taxon>
        <taxon>Candidatus Onthomorpha</taxon>
    </lineage>
</organism>
<dbReference type="EMBL" id="DXGG01000243">
    <property type="protein sequence ID" value="HIW88146.1"/>
    <property type="molecule type" value="Genomic_DNA"/>
</dbReference>
<evidence type="ECO:0000256" key="10">
    <source>
        <dbReference type="ARBA" id="ARBA00023146"/>
    </source>
</evidence>
<evidence type="ECO:0000259" key="12">
    <source>
        <dbReference type="Pfam" id="PF02272"/>
    </source>
</evidence>
<comment type="caution">
    <text evidence="13">The sequence shown here is derived from an EMBL/GenBank/DDBJ whole genome shotgun (WGS) entry which is preliminary data.</text>
</comment>
<keyword evidence="10" id="KW-0030">Aminoacyl-tRNA synthetase</keyword>
<evidence type="ECO:0000256" key="4">
    <source>
        <dbReference type="ARBA" id="ARBA00022555"/>
    </source>
</evidence>
<evidence type="ECO:0000256" key="2">
    <source>
        <dbReference type="ARBA" id="ARBA00013168"/>
    </source>
</evidence>
<proteinExistence type="inferred from homology"/>
<evidence type="ECO:0000313" key="13">
    <source>
        <dbReference type="EMBL" id="HIW88146.1"/>
    </source>
</evidence>
<dbReference type="InterPro" id="IPR003156">
    <property type="entry name" value="DHHA1_dom"/>
</dbReference>
<dbReference type="GO" id="GO:0006412">
    <property type="term" value="P:translation"/>
    <property type="evidence" value="ECO:0007669"/>
    <property type="project" value="UniProtKB-KW"/>
</dbReference>
<evidence type="ECO:0000256" key="6">
    <source>
        <dbReference type="ARBA" id="ARBA00022741"/>
    </source>
</evidence>
<dbReference type="AlphaFoldDB" id="A0A9D1RH17"/>
<evidence type="ECO:0000256" key="3">
    <source>
        <dbReference type="ARBA" id="ARBA00017959"/>
    </source>
</evidence>
<keyword evidence="5" id="KW-0436">Ligase</keyword>
<keyword evidence="6" id="KW-0547">Nucleotide-binding</keyword>
<keyword evidence="7" id="KW-0067">ATP-binding</keyword>
<protein>
    <recommendedName>
        <fullName evidence="3">Alanine--tRNA ligase</fullName>
        <ecNumber evidence="2">6.1.1.7</ecNumber>
    </recommendedName>
    <alternativeName>
        <fullName evidence="11">Alanyl-tRNA synthetase</fullName>
    </alternativeName>
</protein>
<keyword evidence="8" id="KW-0694">RNA-binding</keyword>
<gene>
    <name evidence="13" type="ORF">IAC47_07770</name>
</gene>
<name>A0A9D1RH17_9BACT</name>
<accession>A0A9D1RH17</accession>
<keyword evidence="4" id="KW-0820">tRNA-binding</keyword>
<evidence type="ECO:0000256" key="11">
    <source>
        <dbReference type="ARBA" id="ARBA00032577"/>
    </source>
</evidence>
<evidence type="ECO:0000256" key="8">
    <source>
        <dbReference type="ARBA" id="ARBA00022884"/>
    </source>
</evidence>
<comment type="similarity">
    <text evidence="1">Belongs to the class-II aminoacyl-tRNA synthetase family.</text>
</comment>
<dbReference type="Proteomes" id="UP000824267">
    <property type="component" value="Unassembled WGS sequence"/>
</dbReference>
<feature type="domain" description="DHHA1" evidence="12">
    <location>
        <begin position="7"/>
        <end position="76"/>
    </location>
</feature>
<dbReference type="GO" id="GO:0005524">
    <property type="term" value="F:ATP binding"/>
    <property type="evidence" value="ECO:0007669"/>
    <property type="project" value="UniProtKB-KW"/>
</dbReference>
<evidence type="ECO:0000256" key="5">
    <source>
        <dbReference type="ARBA" id="ARBA00022598"/>
    </source>
</evidence>
<reference evidence="13" key="1">
    <citation type="journal article" date="2021" name="PeerJ">
        <title>Extensive microbial diversity within the chicken gut microbiome revealed by metagenomics and culture.</title>
        <authorList>
            <person name="Gilroy R."/>
            <person name="Ravi A."/>
            <person name="Getino M."/>
            <person name="Pursley I."/>
            <person name="Horton D.L."/>
            <person name="Alikhan N.F."/>
            <person name="Baker D."/>
            <person name="Gharbi K."/>
            <person name="Hall N."/>
            <person name="Watson M."/>
            <person name="Adriaenssens E.M."/>
            <person name="Foster-Nyarko E."/>
            <person name="Jarju S."/>
            <person name="Secka A."/>
            <person name="Antonio M."/>
            <person name="Oren A."/>
            <person name="Chaudhuri R.R."/>
            <person name="La Ragione R."/>
            <person name="Hildebrand F."/>
            <person name="Pallen M.J."/>
        </authorList>
    </citation>
    <scope>NUCLEOTIDE SEQUENCE</scope>
    <source>
        <strain evidence="13">Gambia16-930</strain>
    </source>
</reference>
<dbReference type="EC" id="6.1.1.7" evidence="2"/>
<evidence type="ECO:0000313" key="14">
    <source>
        <dbReference type="Proteomes" id="UP000824267"/>
    </source>
</evidence>
<dbReference type="FunFam" id="3.10.310.40:FF:000001">
    <property type="entry name" value="Alanine--tRNA ligase"/>
    <property type="match status" value="1"/>
</dbReference>
<evidence type="ECO:0000256" key="7">
    <source>
        <dbReference type="ARBA" id="ARBA00022840"/>
    </source>
</evidence>
<dbReference type="GO" id="GO:0000049">
    <property type="term" value="F:tRNA binding"/>
    <property type="evidence" value="ECO:0007669"/>
    <property type="project" value="UniProtKB-KW"/>
</dbReference>
<keyword evidence="9" id="KW-0648">Protein biosynthesis</keyword>
<evidence type="ECO:0000256" key="9">
    <source>
        <dbReference type="ARBA" id="ARBA00022917"/>
    </source>
</evidence>
<reference evidence="13" key="2">
    <citation type="submission" date="2021-04" db="EMBL/GenBank/DDBJ databases">
        <authorList>
            <person name="Gilroy R."/>
        </authorList>
    </citation>
    <scope>NUCLEOTIDE SEQUENCE</scope>
    <source>
        <strain evidence="13">Gambia16-930</strain>
    </source>
</reference>
<dbReference type="Pfam" id="PF02272">
    <property type="entry name" value="DHHA1"/>
    <property type="match status" value="1"/>
</dbReference>
<feature type="non-terminal residue" evidence="13">
    <location>
        <position position="1"/>
    </location>
</feature>
<dbReference type="GO" id="GO:0004813">
    <property type="term" value="F:alanine-tRNA ligase activity"/>
    <property type="evidence" value="ECO:0007669"/>
    <property type="project" value="UniProtKB-EC"/>
</dbReference>
<dbReference type="Gene3D" id="3.10.310.40">
    <property type="match status" value="1"/>
</dbReference>
<evidence type="ECO:0000256" key="1">
    <source>
        <dbReference type="ARBA" id="ARBA00008226"/>
    </source>
</evidence>